<gene>
    <name evidence="8" type="ORF">HNQ41_000367</name>
</gene>
<dbReference type="GO" id="GO:0007165">
    <property type="term" value="P:signal transduction"/>
    <property type="evidence" value="ECO:0007669"/>
    <property type="project" value="TreeGrafter"/>
</dbReference>
<comment type="caution">
    <text evidence="8">The sequence shown here is derived from an EMBL/GenBank/DDBJ whole genome shotgun (WGS) entry which is preliminary data.</text>
</comment>
<keyword evidence="5 8" id="KW-0378">Hydrolase</keyword>
<keyword evidence="9" id="KW-1185">Reference proteome</keyword>
<comment type="cofactor">
    <cofactor evidence="2 7">
        <name>Mg(2+)</name>
        <dbReference type="ChEBI" id="CHEBI:18420"/>
    </cofactor>
</comment>
<dbReference type="EMBL" id="JACHHB010000001">
    <property type="protein sequence ID" value="MBB5172227.1"/>
    <property type="molecule type" value="Genomic_DNA"/>
</dbReference>
<evidence type="ECO:0000256" key="4">
    <source>
        <dbReference type="ARBA" id="ARBA00022723"/>
    </source>
</evidence>
<dbReference type="GO" id="GO:0046854">
    <property type="term" value="P:phosphatidylinositol phosphate biosynthetic process"/>
    <property type="evidence" value="ECO:0007669"/>
    <property type="project" value="InterPro"/>
</dbReference>
<dbReference type="AlphaFoldDB" id="A0A840QLI9"/>
<evidence type="ECO:0000256" key="6">
    <source>
        <dbReference type="ARBA" id="ARBA00022842"/>
    </source>
</evidence>
<dbReference type="CDD" id="cd01637">
    <property type="entry name" value="IMPase_like"/>
    <property type="match status" value="1"/>
</dbReference>
<dbReference type="Gene3D" id="3.40.190.80">
    <property type="match status" value="1"/>
</dbReference>
<comment type="catalytic activity">
    <reaction evidence="1">
        <text>a myo-inositol phosphate + H2O = myo-inositol + phosphate</text>
        <dbReference type="Rhea" id="RHEA:24056"/>
        <dbReference type="ChEBI" id="CHEBI:15377"/>
        <dbReference type="ChEBI" id="CHEBI:17268"/>
        <dbReference type="ChEBI" id="CHEBI:43474"/>
        <dbReference type="ChEBI" id="CHEBI:84139"/>
        <dbReference type="EC" id="3.1.3.25"/>
    </reaction>
</comment>
<evidence type="ECO:0000256" key="3">
    <source>
        <dbReference type="ARBA" id="ARBA00013106"/>
    </source>
</evidence>
<dbReference type="GO" id="GO:0008934">
    <property type="term" value="F:inositol monophosphate 1-phosphatase activity"/>
    <property type="evidence" value="ECO:0007669"/>
    <property type="project" value="TreeGrafter"/>
</dbReference>
<keyword evidence="6 7" id="KW-0460">Magnesium</keyword>
<evidence type="ECO:0000313" key="9">
    <source>
        <dbReference type="Proteomes" id="UP000551878"/>
    </source>
</evidence>
<evidence type="ECO:0000313" key="8">
    <source>
        <dbReference type="EMBL" id="MBB5172227.1"/>
    </source>
</evidence>
<dbReference type="PROSITE" id="PS00629">
    <property type="entry name" value="IMP_1"/>
    <property type="match status" value="1"/>
</dbReference>
<organism evidence="8 9">
    <name type="scientific">Texcoconibacillus texcoconensis</name>
    <dbReference type="NCBI Taxonomy" id="1095777"/>
    <lineage>
        <taxon>Bacteria</taxon>
        <taxon>Bacillati</taxon>
        <taxon>Bacillota</taxon>
        <taxon>Bacilli</taxon>
        <taxon>Bacillales</taxon>
        <taxon>Bacillaceae</taxon>
        <taxon>Texcoconibacillus</taxon>
    </lineage>
</organism>
<dbReference type="GO" id="GO:0006020">
    <property type="term" value="P:inositol metabolic process"/>
    <property type="evidence" value="ECO:0007669"/>
    <property type="project" value="TreeGrafter"/>
</dbReference>
<dbReference type="Proteomes" id="UP000551878">
    <property type="component" value="Unassembled WGS sequence"/>
</dbReference>
<dbReference type="Gene3D" id="3.30.540.10">
    <property type="entry name" value="Fructose-1,6-Bisphosphatase, subunit A, domain 1"/>
    <property type="match status" value="1"/>
</dbReference>
<keyword evidence="4 7" id="KW-0479">Metal-binding</keyword>
<proteinExistence type="predicted"/>
<feature type="binding site" evidence="7">
    <location>
        <position position="71"/>
    </location>
    <ligand>
        <name>Mg(2+)</name>
        <dbReference type="ChEBI" id="CHEBI:18420"/>
        <label>1</label>
        <note>catalytic</note>
    </ligand>
</feature>
<feature type="binding site" evidence="7">
    <location>
        <position position="91"/>
    </location>
    <ligand>
        <name>Mg(2+)</name>
        <dbReference type="ChEBI" id="CHEBI:18420"/>
        <label>1</label>
        <note>catalytic</note>
    </ligand>
</feature>
<dbReference type="FunFam" id="3.30.540.10:FF:000003">
    <property type="entry name" value="Inositol-1-monophosphatase"/>
    <property type="match status" value="1"/>
</dbReference>
<dbReference type="PANTHER" id="PTHR20854">
    <property type="entry name" value="INOSITOL MONOPHOSPHATASE"/>
    <property type="match status" value="1"/>
</dbReference>
<dbReference type="EC" id="3.1.3.25" evidence="3"/>
<dbReference type="GO" id="GO:0046872">
    <property type="term" value="F:metal ion binding"/>
    <property type="evidence" value="ECO:0007669"/>
    <property type="project" value="UniProtKB-KW"/>
</dbReference>
<dbReference type="Pfam" id="PF00459">
    <property type="entry name" value="Inositol_P"/>
    <property type="match status" value="1"/>
</dbReference>
<sequence length="263" mass="29514">MKDYTWDYVYDKAVQLVHEAGDRIRSSMSEVRKVETKSHVNDLVTDMDRAIETFFAERVQATFPTHHFLGEEGAGHNLDVSSGTLWVLDPIDGTVNFVHQQSFFAISLAVFHEGTGKIGIVYDVMRDEIFTAQHGKGAFRNNEKLPQLKSRPFSETILSFNAGWILKDRSLEQLIVDCRGVRSYGVAALEMAYVACGRLDAYLSYNLAPWDIAAGMIILEEVGGRYMTLEGEELTLDGKTTLLAAEHGTYEGVLDRMARSQTY</sequence>
<reference evidence="8 9" key="1">
    <citation type="submission" date="2020-08" db="EMBL/GenBank/DDBJ databases">
        <title>Genomic Encyclopedia of Type Strains, Phase IV (KMG-IV): sequencing the most valuable type-strain genomes for metagenomic binning, comparative biology and taxonomic classification.</title>
        <authorList>
            <person name="Goeker M."/>
        </authorList>
    </citation>
    <scope>NUCLEOTIDE SEQUENCE [LARGE SCALE GENOMIC DNA]</scope>
    <source>
        <strain evidence="8 9">DSM 24696</strain>
    </source>
</reference>
<name>A0A840QLI9_9BACI</name>
<accession>A0A840QLI9</accession>
<evidence type="ECO:0000256" key="5">
    <source>
        <dbReference type="ARBA" id="ARBA00022801"/>
    </source>
</evidence>
<evidence type="ECO:0000256" key="2">
    <source>
        <dbReference type="ARBA" id="ARBA00001946"/>
    </source>
</evidence>
<dbReference type="InterPro" id="IPR020583">
    <property type="entry name" value="Inositol_monoP_metal-BS"/>
</dbReference>
<dbReference type="SUPFAM" id="SSF56655">
    <property type="entry name" value="Carbohydrate phosphatase"/>
    <property type="match status" value="1"/>
</dbReference>
<dbReference type="PANTHER" id="PTHR20854:SF4">
    <property type="entry name" value="INOSITOL-1-MONOPHOSPHATASE-RELATED"/>
    <property type="match status" value="1"/>
</dbReference>
<evidence type="ECO:0000256" key="7">
    <source>
        <dbReference type="PIRSR" id="PIRSR600760-2"/>
    </source>
</evidence>
<feature type="binding site" evidence="7">
    <location>
        <position position="89"/>
    </location>
    <ligand>
        <name>Mg(2+)</name>
        <dbReference type="ChEBI" id="CHEBI:18420"/>
        <label>1</label>
        <note>catalytic</note>
    </ligand>
</feature>
<dbReference type="InterPro" id="IPR000760">
    <property type="entry name" value="Inositol_monophosphatase-like"/>
</dbReference>
<protein>
    <recommendedName>
        <fullName evidence="3">inositol-phosphate phosphatase</fullName>
        <ecNumber evidence="3">3.1.3.25</ecNumber>
    </recommendedName>
</protein>
<dbReference type="RefSeq" id="WP_184662696.1">
    <property type="nucleotide sequence ID" value="NZ_JACHHB010000001.1"/>
</dbReference>
<dbReference type="PRINTS" id="PR00377">
    <property type="entry name" value="IMPHPHTASES"/>
</dbReference>
<feature type="binding site" evidence="7">
    <location>
        <position position="92"/>
    </location>
    <ligand>
        <name>Mg(2+)</name>
        <dbReference type="ChEBI" id="CHEBI:18420"/>
        <label>1</label>
        <note>catalytic</note>
    </ligand>
</feature>
<dbReference type="InterPro" id="IPR020550">
    <property type="entry name" value="Inositol_monophosphatase_CS"/>
</dbReference>
<dbReference type="PROSITE" id="PS00630">
    <property type="entry name" value="IMP_2"/>
    <property type="match status" value="1"/>
</dbReference>
<feature type="binding site" evidence="7">
    <location>
        <position position="211"/>
    </location>
    <ligand>
        <name>Mg(2+)</name>
        <dbReference type="ChEBI" id="CHEBI:18420"/>
        <label>1</label>
        <note>catalytic</note>
    </ligand>
</feature>
<evidence type="ECO:0000256" key="1">
    <source>
        <dbReference type="ARBA" id="ARBA00001033"/>
    </source>
</evidence>